<dbReference type="Gene3D" id="3.20.20.450">
    <property type="entry name" value="EAL domain"/>
    <property type="match status" value="1"/>
</dbReference>
<dbReference type="PROSITE" id="PS50883">
    <property type="entry name" value="EAL"/>
    <property type="match status" value="1"/>
</dbReference>
<evidence type="ECO:0000313" key="3">
    <source>
        <dbReference type="Proteomes" id="UP000626210"/>
    </source>
</evidence>
<dbReference type="Pfam" id="PF00563">
    <property type="entry name" value="EAL"/>
    <property type="match status" value="1"/>
</dbReference>
<dbReference type="InterPro" id="IPR035919">
    <property type="entry name" value="EAL_sf"/>
</dbReference>
<dbReference type="InterPro" id="IPR003018">
    <property type="entry name" value="GAF"/>
</dbReference>
<dbReference type="PANTHER" id="PTHR33121:SF19">
    <property type="entry name" value="CYCLIC DI-GMP PHOSPHODIESTERASE PA2567"/>
    <property type="match status" value="1"/>
</dbReference>
<dbReference type="SUPFAM" id="SSF55781">
    <property type="entry name" value="GAF domain-like"/>
    <property type="match status" value="1"/>
</dbReference>
<keyword evidence="3" id="KW-1185">Reference proteome</keyword>
<dbReference type="CDD" id="cd01948">
    <property type="entry name" value="EAL"/>
    <property type="match status" value="1"/>
</dbReference>
<dbReference type="InterPro" id="IPR029016">
    <property type="entry name" value="GAF-like_dom_sf"/>
</dbReference>
<evidence type="ECO:0000313" key="2">
    <source>
        <dbReference type="EMBL" id="GHC98492.1"/>
    </source>
</evidence>
<organism evidence="2 3">
    <name type="scientific">Pseudorhodoferax aquiterrae</name>
    <dbReference type="NCBI Taxonomy" id="747304"/>
    <lineage>
        <taxon>Bacteria</taxon>
        <taxon>Pseudomonadati</taxon>
        <taxon>Pseudomonadota</taxon>
        <taxon>Betaproteobacteria</taxon>
        <taxon>Burkholderiales</taxon>
        <taxon>Comamonadaceae</taxon>
    </lineage>
</organism>
<dbReference type="Gene3D" id="3.30.450.40">
    <property type="match status" value="1"/>
</dbReference>
<dbReference type="InterPro" id="IPR050706">
    <property type="entry name" value="Cyclic-di-GMP_PDE-like"/>
</dbReference>
<dbReference type="Pfam" id="PF01590">
    <property type="entry name" value="GAF"/>
    <property type="match status" value="1"/>
</dbReference>
<dbReference type="RefSeq" id="WP_189690005.1">
    <property type="nucleotide sequence ID" value="NZ_BMYK01000026.1"/>
</dbReference>
<dbReference type="InterPro" id="IPR001633">
    <property type="entry name" value="EAL_dom"/>
</dbReference>
<evidence type="ECO:0000259" key="1">
    <source>
        <dbReference type="PROSITE" id="PS50883"/>
    </source>
</evidence>
<dbReference type="SMART" id="SM00052">
    <property type="entry name" value="EAL"/>
    <property type="match status" value="1"/>
</dbReference>
<protein>
    <submittedName>
        <fullName evidence="2">Sensor domain-containing phosphodiesterase</fullName>
    </submittedName>
</protein>
<comment type="caution">
    <text evidence="2">The sequence shown here is derived from an EMBL/GenBank/DDBJ whole genome shotgun (WGS) entry which is preliminary data.</text>
</comment>
<dbReference type="SUPFAM" id="SSF141868">
    <property type="entry name" value="EAL domain-like"/>
    <property type="match status" value="1"/>
</dbReference>
<dbReference type="SUPFAM" id="SSF55073">
    <property type="entry name" value="Nucleotide cyclase"/>
    <property type="match status" value="1"/>
</dbReference>
<dbReference type="InterPro" id="IPR000160">
    <property type="entry name" value="GGDEF_dom"/>
</dbReference>
<dbReference type="InterPro" id="IPR029787">
    <property type="entry name" value="Nucleotide_cyclase"/>
</dbReference>
<sequence length="597" mass="65967">MLELLTGASEAERERLLVLEATKLVDSPATEDFDRITRLAAAMFNVPTALISFITHDRQWFKSKVGMEVPETERGAAFCDHAIRSSDVLVVEDAARDRRFKFNRLVCGQPGIRFYAGAPLITQSGHALGSLCIIDTEPRELSEQEASQLKDLAALVMVQIERTVSVGRVHEVTHLPNRAQLRSDLQDLAMAGDPGARALALVDVMSSSQVQSALLALGLPALERSVRVIGSRLGSLLGSDITVYHVSETRFAFMLSVGQQEEASTKLEWIMARMREPFRFDGVAFTLEARCGALMFDAKSDGRRDLLRMATSALVQAGAESAALRWYAADMDVPHRRAYALVKMLPESLENGEFRLVYQPKLDVAKRRFSGVEALLRWSHPVMGTISPAEFVPAIEKTAAIHQLTDWVLEAALAQTAEWQSQGLFITVAVNASAKNLEHPEFASKVREACDRHRVDPKWLHIECTENSVLTGSRTSDTLQEIEKLGVQISLDDFGVGYSNIACLNRLPVSLLKLDRSLVAPIATDFRAWTLAQSLIDFGHCLGYRMLAEGVEDAETYEMLVQAGCDAIQGYFVSRPIEATDLLPFLRAQIPARLLVS</sequence>
<dbReference type="SMART" id="SM00065">
    <property type="entry name" value="GAF"/>
    <property type="match status" value="1"/>
</dbReference>
<dbReference type="Gene3D" id="3.30.70.270">
    <property type="match status" value="1"/>
</dbReference>
<reference evidence="3" key="1">
    <citation type="journal article" date="2019" name="Int. J. Syst. Evol. Microbiol.">
        <title>The Global Catalogue of Microorganisms (GCM) 10K type strain sequencing project: providing services to taxonomists for standard genome sequencing and annotation.</title>
        <authorList>
            <consortium name="The Broad Institute Genomics Platform"/>
            <consortium name="The Broad Institute Genome Sequencing Center for Infectious Disease"/>
            <person name="Wu L."/>
            <person name="Ma J."/>
        </authorList>
    </citation>
    <scope>NUCLEOTIDE SEQUENCE [LARGE SCALE GENOMIC DNA]</scope>
    <source>
        <strain evidence="3">KCTC 23314</strain>
    </source>
</reference>
<dbReference type="SMART" id="SM00267">
    <property type="entry name" value="GGDEF"/>
    <property type="match status" value="1"/>
</dbReference>
<dbReference type="PANTHER" id="PTHR33121">
    <property type="entry name" value="CYCLIC DI-GMP PHOSPHODIESTERASE PDEF"/>
    <property type="match status" value="1"/>
</dbReference>
<name>A0ABQ3GAQ2_9BURK</name>
<gene>
    <name evidence="2" type="ORF">GCM10007320_54290</name>
</gene>
<dbReference type="InterPro" id="IPR043128">
    <property type="entry name" value="Rev_trsase/Diguanyl_cyclase"/>
</dbReference>
<accession>A0ABQ3GAQ2</accession>
<dbReference type="EMBL" id="BMYK01000026">
    <property type="protein sequence ID" value="GHC98492.1"/>
    <property type="molecule type" value="Genomic_DNA"/>
</dbReference>
<feature type="domain" description="EAL" evidence="1">
    <location>
        <begin position="338"/>
        <end position="590"/>
    </location>
</feature>
<proteinExistence type="predicted"/>
<dbReference type="Proteomes" id="UP000626210">
    <property type="component" value="Unassembled WGS sequence"/>
</dbReference>